<dbReference type="Proteomes" id="UP000279962">
    <property type="component" value="Chromosome"/>
</dbReference>
<dbReference type="Pfam" id="PF13503">
    <property type="entry name" value="DUF4123"/>
    <property type="match status" value="1"/>
</dbReference>
<dbReference type="InterPro" id="IPR025391">
    <property type="entry name" value="DUF4123"/>
</dbReference>
<gene>
    <name evidence="2" type="ORF">CDG68_18460</name>
</gene>
<dbReference type="AlphaFoldDB" id="A0A3G2T695"/>
<organism evidence="2 3">
    <name type="scientific">Acinetobacter wuhouensis</name>
    <dbReference type="NCBI Taxonomy" id="1879050"/>
    <lineage>
        <taxon>Bacteria</taxon>
        <taxon>Pseudomonadati</taxon>
        <taxon>Pseudomonadota</taxon>
        <taxon>Gammaproteobacteria</taxon>
        <taxon>Moraxellales</taxon>
        <taxon>Moraxellaceae</taxon>
        <taxon>Acinetobacter</taxon>
    </lineage>
</organism>
<dbReference type="RefSeq" id="WP_087553720.1">
    <property type="nucleotide sequence ID" value="NZ_CP033133.1"/>
</dbReference>
<evidence type="ECO:0000259" key="1">
    <source>
        <dbReference type="Pfam" id="PF13503"/>
    </source>
</evidence>
<sequence>MKRKNIPFKALESCIESYKEDFFVYLILDAAQVSNEALVFINECRDDTRIEFYSLFAGTTEGNAPFEVAPVLILIQDSTILNEERFNFIHKTWANEQALNIVFSPLELTQFVKKMKRYLTIEFPDQSQKIFRWFDPRILKKLNKILDNEQEHEFFNEIEKWIISIRNYHDVESNQLMILENT</sequence>
<proteinExistence type="predicted"/>
<accession>A0A3G2T695</accession>
<dbReference type="EMBL" id="CP033133">
    <property type="protein sequence ID" value="AYO55512.1"/>
    <property type="molecule type" value="Genomic_DNA"/>
</dbReference>
<reference evidence="2 3" key="1">
    <citation type="submission" date="2018-10" db="EMBL/GenBank/DDBJ databases">
        <title>The complete genome of Acinetobacter wuhouensis strain WCHAW010062.</title>
        <authorList>
            <person name="Hu Y."/>
            <person name="Long H."/>
            <person name="Feng Y."/>
            <person name="Zong Z."/>
        </authorList>
    </citation>
    <scope>NUCLEOTIDE SEQUENCE [LARGE SCALE GENOMIC DNA]</scope>
    <source>
        <strain evidence="2 3">WCHAW010062</strain>
    </source>
</reference>
<feature type="domain" description="DUF4123" evidence="1">
    <location>
        <begin position="24"/>
        <end position="152"/>
    </location>
</feature>
<name>A0A3G2T695_9GAMM</name>
<protein>
    <submittedName>
        <fullName evidence="2">DUF4123 domain-containing protein</fullName>
    </submittedName>
</protein>
<evidence type="ECO:0000313" key="3">
    <source>
        <dbReference type="Proteomes" id="UP000279962"/>
    </source>
</evidence>
<evidence type="ECO:0000313" key="2">
    <source>
        <dbReference type="EMBL" id="AYO55512.1"/>
    </source>
</evidence>